<name>A0AAW8CT52_9PAST</name>
<protein>
    <recommendedName>
        <fullName evidence="3">Autotransporter domain-containing protein</fullName>
    </recommendedName>
</protein>
<evidence type="ECO:0008006" key="3">
    <source>
        <dbReference type="Google" id="ProtNLM"/>
    </source>
</evidence>
<proteinExistence type="predicted"/>
<organism evidence="1 2">
    <name type="scientific">Pasteurella atlantica</name>
    <dbReference type="NCBI Taxonomy" id="2827233"/>
    <lineage>
        <taxon>Bacteria</taxon>
        <taxon>Pseudomonadati</taxon>
        <taxon>Pseudomonadota</taxon>
        <taxon>Gammaproteobacteria</taxon>
        <taxon>Pasteurellales</taxon>
        <taxon>Pasteurellaceae</taxon>
        <taxon>Pasteurella</taxon>
    </lineage>
</organism>
<feature type="non-terminal residue" evidence="1">
    <location>
        <position position="343"/>
    </location>
</feature>
<gene>
    <name evidence="1" type="ORF">QJU78_10905</name>
</gene>
<accession>A0AAW8CT52</accession>
<dbReference type="EMBL" id="JASAYJ010000050">
    <property type="protein sequence ID" value="MDP8188255.1"/>
    <property type="molecule type" value="Genomic_DNA"/>
</dbReference>
<reference evidence="1" key="1">
    <citation type="journal article" date="2023" name="Front. Microbiol.">
        <title>Phylogeography and host specificity of Pasteurellaceae pathogenic to sea-farmed fish in the north-east Atlantic.</title>
        <authorList>
            <person name="Gulla S."/>
            <person name="Colquhoun D.J."/>
            <person name="Olsen A.B."/>
            <person name="Spilsberg B."/>
            <person name="Lagesen K."/>
            <person name="Aakesson C.P."/>
            <person name="Strom S."/>
            <person name="Manji F."/>
            <person name="Birkbeck T.H."/>
            <person name="Nilsen H.K."/>
        </authorList>
    </citation>
    <scope>NUCLEOTIDE SEQUENCE</scope>
    <source>
        <strain evidence="1">VIB1234</strain>
    </source>
</reference>
<feature type="non-terminal residue" evidence="1">
    <location>
        <position position="1"/>
    </location>
</feature>
<dbReference type="AlphaFoldDB" id="A0AAW8CT52"/>
<evidence type="ECO:0000313" key="2">
    <source>
        <dbReference type="Proteomes" id="UP001230466"/>
    </source>
</evidence>
<sequence>IAVGDTKKDGENKFRAIVWSGPNWATKTDLGTLKRDNRGYSGATGLSRDGTIIAGSAFNDNNKERGIVWSGPSWGTKTDLGTLKTDNSGESWVSTLIGDGMVVGGAALNDNNEKRAILWSGPNWTTKTDLGTLKADNIGGAWVWALNDDGTIAGGRAPNDNNEKRATLWSGPNWTTKTDLGTLKADNSGNSSVTALSRDGRFAGGTAEDENGVSRATVWKVKNINNLTKIDIEHTKLSMVYLGNDALGVTSLQTHILQRLQQSRYFKKGKIGYSIRQDVAGQKGNKTASVGLGLSYGFGKGITAGINFDKSLSRQLPESYKTDGNTGLGLFANWKNNHWFIET</sequence>
<evidence type="ECO:0000313" key="1">
    <source>
        <dbReference type="EMBL" id="MDP8188255.1"/>
    </source>
</evidence>
<comment type="caution">
    <text evidence="1">The sequence shown here is derived from an EMBL/GenBank/DDBJ whole genome shotgun (WGS) entry which is preliminary data.</text>
</comment>
<dbReference type="Proteomes" id="UP001230466">
    <property type="component" value="Unassembled WGS sequence"/>
</dbReference>